<gene>
    <name evidence="1" type="ORF">E3N88_07840</name>
</gene>
<dbReference type="AlphaFoldDB" id="A0A5N6PHM7"/>
<proteinExistence type="predicted"/>
<sequence>MIVVGDCDIGGEDGIVVVGGVGIGGARMDGGHQCGQTDLVEGLRRVEAVLIGLWCSGGGAEEADVWADLQKLRDCCDGLLRPVMLVTAVGFAVTGEGCGRRSLPFGLHFNHYNADTRKKKRVIRSKLNLSPDASANIENKEYNKGSLLLLILLFQLSPDASANIENKEYNKGSSLLLILLLQVMLAPSLSKLEVKIGQPLRDKKSEPVH</sequence>
<reference evidence="1 2" key="1">
    <citation type="submission" date="2019-05" db="EMBL/GenBank/DDBJ databases">
        <title>Mikania micrantha, genome provides insights into the molecular mechanism of rapid growth.</title>
        <authorList>
            <person name="Liu B."/>
        </authorList>
    </citation>
    <scope>NUCLEOTIDE SEQUENCE [LARGE SCALE GENOMIC DNA]</scope>
    <source>
        <strain evidence="1">NLD-2019</strain>
        <tissue evidence="1">Leaf</tissue>
    </source>
</reference>
<protein>
    <submittedName>
        <fullName evidence="1">Uncharacterized protein</fullName>
    </submittedName>
</protein>
<comment type="caution">
    <text evidence="1">The sequence shown here is derived from an EMBL/GenBank/DDBJ whole genome shotgun (WGS) entry which is preliminary data.</text>
</comment>
<organism evidence="1 2">
    <name type="scientific">Mikania micrantha</name>
    <name type="common">bitter vine</name>
    <dbReference type="NCBI Taxonomy" id="192012"/>
    <lineage>
        <taxon>Eukaryota</taxon>
        <taxon>Viridiplantae</taxon>
        <taxon>Streptophyta</taxon>
        <taxon>Embryophyta</taxon>
        <taxon>Tracheophyta</taxon>
        <taxon>Spermatophyta</taxon>
        <taxon>Magnoliopsida</taxon>
        <taxon>eudicotyledons</taxon>
        <taxon>Gunneridae</taxon>
        <taxon>Pentapetalae</taxon>
        <taxon>asterids</taxon>
        <taxon>campanulids</taxon>
        <taxon>Asterales</taxon>
        <taxon>Asteraceae</taxon>
        <taxon>Asteroideae</taxon>
        <taxon>Heliantheae alliance</taxon>
        <taxon>Eupatorieae</taxon>
        <taxon>Mikania</taxon>
    </lineage>
</organism>
<dbReference type="Proteomes" id="UP000326396">
    <property type="component" value="Linkage Group LG12"/>
</dbReference>
<keyword evidence="2" id="KW-1185">Reference proteome</keyword>
<evidence type="ECO:0000313" key="2">
    <source>
        <dbReference type="Proteomes" id="UP000326396"/>
    </source>
</evidence>
<accession>A0A5N6PHM7</accession>
<name>A0A5N6PHM7_9ASTR</name>
<dbReference type="EMBL" id="SZYD01000004">
    <property type="protein sequence ID" value="KAD6453135.1"/>
    <property type="molecule type" value="Genomic_DNA"/>
</dbReference>
<evidence type="ECO:0000313" key="1">
    <source>
        <dbReference type="EMBL" id="KAD6453135.1"/>
    </source>
</evidence>